<keyword evidence="3" id="KW-0238">DNA-binding</keyword>
<dbReference type="InterPro" id="IPR000847">
    <property type="entry name" value="LysR_HTH_N"/>
</dbReference>
<dbReference type="EMBL" id="NOJY02000005">
    <property type="protein sequence ID" value="RDY28703.1"/>
    <property type="molecule type" value="Genomic_DNA"/>
</dbReference>
<sequence length="289" mass="32954">MELLHLRYFLTVAKTEHITKASKELRISQPSLSKIISSLEKELEIELFDRKGKSIELNSNGRFFYDKVSETLNMLDSSIVELKDKQFNFNKEIKILALAASTIITEILIKFRELYPDIKFDLTQSVSDHTINTANYDLIIYSSGTTSVVGNSIDLLEEDILLAIPFNHILASKNSVNLSEVSSQKFICLGQGGLKNITDSLCEESGFIPSIVFESNNPSTVRDLIAFGQGVSFIPGKTWRFHTHKRIKLLKINSPNCRRTVRLYHKESKNTSNHILLFKKFLIDYFQNL</sequence>
<dbReference type="Pfam" id="PF00126">
    <property type="entry name" value="HTH_1"/>
    <property type="match status" value="1"/>
</dbReference>
<dbReference type="PROSITE" id="PS50931">
    <property type="entry name" value="HTH_LYSR"/>
    <property type="match status" value="1"/>
</dbReference>
<protein>
    <submittedName>
        <fullName evidence="6">LysR family transcriptional regulator</fullName>
    </submittedName>
</protein>
<feature type="domain" description="HTH lysR-type" evidence="5">
    <location>
        <begin position="1"/>
        <end position="58"/>
    </location>
</feature>
<comment type="similarity">
    <text evidence="1">Belongs to the LysR transcriptional regulatory family.</text>
</comment>
<dbReference type="PANTHER" id="PTHR30419">
    <property type="entry name" value="HTH-TYPE TRANSCRIPTIONAL REGULATOR YBHD"/>
    <property type="match status" value="1"/>
</dbReference>
<dbReference type="GO" id="GO:0003677">
    <property type="term" value="F:DNA binding"/>
    <property type="evidence" value="ECO:0007669"/>
    <property type="project" value="UniProtKB-KW"/>
</dbReference>
<dbReference type="InterPro" id="IPR005119">
    <property type="entry name" value="LysR_subst-bd"/>
</dbReference>
<dbReference type="Gene3D" id="1.10.10.10">
    <property type="entry name" value="Winged helix-like DNA-binding domain superfamily/Winged helix DNA-binding domain"/>
    <property type="match status" value="1"/>
</dbReference>
<dbReference type="Proteomes" id="UP000215694">
    <property type="component" value="Unassembled WGS sequence"/>
</dbReference>
<dbReference type="InterPro" id="IPR036390">
    <property type="entry name" value="WH_DNA-bd_sf"/>
</dbReference>
<evidence type="ECO:0000256" key="3">
    <source>
        <dbReference type="ARBA" id="ARBA00023125"/>
    </source>
</evidence>
<dbReference type="InterPro" id="IPR050950">
    <property type="entry name" value="HTH-type_LysR_regulators"/>
</dbReference>
<dbReference type="Gene3D" id="3.40.190.290">
    <property type="match status" value="1"/>
</dbReference>
<evidence type="ECO:0000256" key="4">
    <source>
        <dbReference type="ARBA" id="ARBA00023163"/>
    </source>
</evidence>
<dbReference type="GO" id="GO:0005829">
    <property type="term" value="C:cytosol"/>
    <property type="evidence" value="ECO:0007669"/>
    <property type="project" value="TreeGrafter"/>
</dbReference>
<dbReference type="RefSeq" id="WP_094366520.1">
    <property type="nucleotide sequence ID" value="NZ_NOJY02000005.1"/>
</dbReference>
<evidence type="ECO:0000256" key="1">
    <source>
        <dbReference type="ARBA" id="ARBA00009437"/>
    </source>
</evidence>
<dbReference type="FunFam" id="1.10.10.10:FF:000001">
    <property type="entry name" value="LysR family transcriptional regulator"/>
    <property type="match status" value="1"/>
</dbReference>
<accession>A0A371J7M0</accession>
<keyword evidence="7" id="KW-1185">Reference proteome</keyword>
<organism evidence="6 7">
    <name type="scientific">Romboutsia weinsteinii</name>
    <dbReference type="NCBI Taxonomy" id="2020949"/>
    <lineage>
        <taxon>Bacteria</taxon>
        <taxon>Bacillati</taxon>
        <taxon>Bacillota</taxon>
        <taxon>Clostridia</taxon>
        <taxon>Peptostreptococcales</taxon>
        <taxon>Peptostreptococcaceae</taxon>
        <taxon>Romboutsia</taxon>
    </lineage>
</organism>
<dbReference type="OrthoDB" id="1652954at2"/>
<dbReference type="PANTHER" id="PTHR30419:SF28">
    <property type="entry name" value="HTH-TYPE TRANSCRIPTIONAL REGULATOR BSDA"/>
    <property type="match status" value="1"/>
</dbReference>
<evidence type="ECO:0000256" key="2">
    <source>
        <dbReference type="ARBA" id="ARBA00023015"/>
    </source>
</evidence>
<evidence type="ECO:0000313" key="6">
    <source>
        <dbReference type="EMBL" id="RDY28703.1"/>
    </source>
</evidence>
<proteinExistence type="inferred from homology"/>
<evidence type="ECO:0000259" key="5">
    <source>
        <dbReference type="PROSITE" id="PS50931"/>
    </source>
</evidence>
<name>A0A371J7M0_9FIRM</name>
<dbReference type="Pfam" id="PF03466">
    <property type="entry name" value="LysR_substrate"/>
    <property type="match status" value="1"/>
</dbReference>
<keyword evidence="2" id="KW-0805">Transcription regulation</keyword>
<gene>
    <name evidence="6" type="ORF">CHL78_003965</name>
</gene>
<reference evidence="6 7" key="1">
    <citation type="journal article" date="2017" name="Genome Announc.">
        <title>Draft Genome Sequence of Romboutsia weinsteinii sp. nov. Strain CCRI-19649(T) Isolated from Surface Water.</title>
        <authorList>
            <person name="Maheux A.F."/>
            <person name="Boudreau D.K."/>
            <person name="Berube E."/>
            <person name="Boissinot M."/>
            <person name="Cantin P."/>
            <person name="Raymond F."/>
            <person name="Corbeil J."/>
            <person name="Omar R.F."/>
            <person name="Bergeron M.G."/>
        </authorList>
    </citation>
    <scope>NUCLEOTIDE SEQUENCE [LARGE SCALE GENOMIC DNA]</scope>
    <source>
        <strain evidence="6 7">CCRI-19649</strain>
    </source>
</reference>
<comment type="caution">
    <text evidence="6">The sequence shown here is derived from an EMBL/GenBank/DDBJ whole genome shotgun (WGS) entry which is preliminary data.</text>
</comment>
<dbReference type="PRINTS" id="PR00039">
    <property type="entry name" value="HTHLYSR"/>
</dbReference>
<evidence type="ECO:0000313" key="7">
    <source>
        <dbReference type="Proteomes" id="UP000215694"/>
    </source>
</evidence>
<dbReference type="AlphaFoldDB" id="A0A371J7M0"/>
<keyword evidence="4" id="KW-0804">Transcription</keyword>
<dbReference type="InterPro" id="IPR036388">
    <property type="entry name" value="WH-like_DNA-bd_sf"/>
</dbReference>
<dbReference type="GO" id="GO:0003700">
    <property type="term" value="F:DNA-binding transcription factor activity"/>
    <property type="evidence" value="ECO:0007669"/>
    <property type="project" value="InterPro"/>
</dbReference>
<dbReference type="SUPFAM" id="SSF53850">
    <property type="entry name" value="Periplasmic binding protein-like II"/>
    <property type="match status" value="1"/>
</dbReference>
<dbReference type="SUPFAM" id="SSF46785">
    <property type="entry name" value="Winged helix' DNA-binding domain"/>
    <property type="match status" value="1"/>
</dbReference>